<evidence type="ECO:0000313" key="9">
    <source>
        <dbReference type="Proteomes" id="UP000784294"/>
    </source>
</evidence>
<feature type="transmembrane region" description="Helical" evidence="7">
    <location>
        <begin position="130"/>
        <end position="153"/>
    </location>
</feature>
<protein>
    <recommendedName>
        <fullName evidence="10">Amino acid permease/ SLC12A domain-containing protein</fullName>
    </recommendedName>
</protein>
<dbReference type="EMBL" id="CAAALY010033911">
    <property type="protein sequence ID" value="VEL17717.1"/>
    <property type="molecule type" value="Genomic_DNA"/>
</dbReference>
<evidence type="ECO:0000256" key="1">
    <source>
        <dbReference type="ARBA" id="ARBA00004141"/>
    </source>
</evidence>
<evidence type="ECO:0000256" key="6">
    <source>
        <dbReference type="ARBA" id="ARBA00023136"/>
    </source>
</evidence>
<keyword evidence="9" id="KW-1185">Reference proteome</keyword>
<dbReference type="PANTHER" id="PTHR46154:SF4">
    <property type="entry name" value="UREA ACTIVE TRANSPORTER"/>
    <property type="match status" value="1"/>
</dbReference>
<evidence type="ECO:0008006" key="10">
    <source>
        <dbReference type="Google" id="ProtNLM"/>
    </source>
</evidence>
<comment type="subcellular location">
    <subcellularLocation>
        <location evidence="1">Membrane</location>
        <topology evidence="1">Multi-pass membrane protein</topology>
    </subcellularLocation>
</comment>
<evidence type="ECO:0000256" key="7">
    <source>
        <dbReference type="SAM" id="Phobius"/>
    </source>
</evidence>
<feature type="transmembrane region" description="Helical" evidence="7">
    <location>
        <begin position="30"/>
        <end position="49"/>
    </location>
</feature>
<dbReference type="InterPro" id="IPR038377">
    <property type="entry name" value="Na/Glc_symporter_sf"/>
</dbReference>
<evidence type="ECO:0000313" key="8">
    <source>
        <dbReference type="EMBL" id="VEL17717.1"/>
    </source>
</evidence>
<dbReference type="PANTHER" id="PTHR46154">
    <property type="match status" value="1"/>
</dbReference>
<dbReference type="AlphaFoldDB" id="A0A448WQN1"/>
<dbReference type="OrthoDB" id="10049971at2759"/>
<evidence type="ECO:0000256" key="2">
    <source>
        <dbReference type="ARBA" id="ARBA00006434"/>
    </source>
</evidence>
<feature type="transmembrane region" description="Helical" evidence="7">
    <location>
        <begin position="105"/>
        <end position="123"/>
    </location>
</feature>
<dbReference type="GO" id="GO:0005886">
    <property type="term" value="C:plasma membrane"/>
    <property type="evidence" value="ECO:0007669"/>
    <property type="project" value="TreeGrafter"/>
</dbReference>
<comment type="similarity">
    <text evidence="2">Belongs to the sodium:solute symporter (SSF) (TC 2.A.21) family.</text>
</comment>
<feature type="transmembrane region" description="Helical" evidence="7">
    <location>
        <begin position="70"/>
        <end position="99"/>
    </location>
</feature>
<evidence type="ECO:0000256" key="4">
    <source>
        <dbReference type="ARBA" id="ARBA00022692"/>
    </source>
</evidence>
<proteinExistence type="inferred from homology"/>
<evidence type="ECO:0000256" key="5">
    <source>
        <dbReference type="ARBA" id="ARBA00022989"/>
    </source>
</evidence>
<accession>A0A448WQN1</accession>
<sequence length="169" mass="18232">MTFDLLFLLSRAFINLFVQSSQLGISGAYYYAVAVTCQIIIFSIFAMQMRIRAPGATTYLQVIRARFGPLAHLLYCVSALVNTVIVLIMLMLGGCAIITKLTTNLSLEVCLGVIACATCLISLTGGMGSAFYVSYLVLIFTLATVATFVLTIFHGDTNHPGDLGKTALR</sequence>
<dbReference type="InterPro" id="IPR031155">
    <property type="entry name" value="DUR"/>
</dbReference>
<dbReference type="GO" id="GO:0015204">
    <property type="term" value="F:urea transmembrane transporter activity"/>
    <property type="evidence" value="ECO:0007669"/>
    <property type="project" value="InterPro"/>
</dbReference>
<comment type="caution">
    <text evidence="8">The sequence shown here is derived from an EMBL/GenBank/DDBJ whole genome shotgun (WGS) entry which is preliminary data.</text>
</comment>
<organism evidence="8 9">
    <name type="scientific">Protopolystoma xenopodis</name>
    <dbReference type="NCBI Taxonomy" id="117903"/>
    <lineage>
        <taxon>Eukaryota</taxon>
        <taxon>Metazoa</taxon>
        <taxon>Spiralia</taxon>
        <taxon>Lophotrochozoa</taxon>
        <taxon>Platyhelminthes</taxon>
        <taxon>Monogenea</taxon>
        <taxon>Polyopisthocotylea</taxon>
        <taxon>Polystomatidea</taxon>
        <taxon>Polystomatidae</taxon>
        <taxon>Protopolystoma</taxon>
    </lineage>
</organism>
<gene>
    <name evidence="8" type="ORF">PXEA_LOCUS11157</name>
</gene>
<keyword evidence="5 7" id="KW-1133">Transmembrane helix</keyword>
<name>A0A448WQN1_9PLAT</name>
<evidence type="ECO:0000256" key="3">
    <source>
        <dbReference type="ARBA" id="ARBA00022448"/>
    </source>
</evidence>
<dbReference type="Gene3D" id="1.20.1730.10">
    <property type="entry name" value="Sodium/glucose cotransporter"/>
    <property type="match status" value="1"/>
</dbReference>
<reference evidence="8" key="1">
    <citation type="submission" date="2018-11" db="EMBL/GenBank/DDBJ databases">
        <authorList>
            <consortium name="Pathogen Informatics"/>
        </authorList>
    </citation>
    <scope>NUCLEOTIDE SEQUENCE</scope>
</reference>
<dbReference type="PROSITE" id="PS50283">
    <property type="entry name" value="NA_SOLUT_SYMP_3"/>
    <property type="match status" value="1"/>
</dbReference>
<keyword evidence="4 7" id="KW-0812">Transmembrane</keyword>
<dbReference type="Proteomes" id="UP000784294">
    <property type="component" value="Unassembled WGS sequence"/>
</dbReference>
<keyword evidence="3" id="KW-0813">Transport</keyword>
<keyword evidence="6 7" id="KW-0472">Membrane</keyword>
<dbReference type="InterPro" id="IPR001734">
    <property type="entry name" value="Na/solute_symporter"/>
</dbReference>